<name>A0A846X898_9ACTN</name>
<protein>
    <submittedName>
        <fullName evidence="2">Uncharacterized protein</fullName>
    </submittedName>
</protein>
<dbReference type="AlphaFoldDB" id="A0A846X898"/>
<sequence length="220" mass="22980">MNSKTRTPLAAVIAVLAVTAAGGVVSADPTPSSTPGVPTAPVTVAPGVTISPKDFADARARARDVYITNMVGKSLQQVRDALNLSVRVPIALNPKRPVRLHVLPEYPGSSMVNPSTVRPADLVVVDSLVYAGTLELAVVPTAAAARVAHLPEAVEASKAVPFDVMLTLSDENYGLAYSKLIRASDEARPALLKTLGVKRDARGLPEFPGGYVLSIAVQKN</sequence>
<proteinExistence type="predicted"/>
<accession>A0A846X898</accession>
<feature type="chain" id="PRO_5032653739" evidence="1">
    <location>
        <begin position="28"/>
        <end position="220"/>
    </location>
</feature>
<keyword evidence="3" id="KW-1185">Reference proteome</keyword>
<keyword evidence="1" id="KW-0732">Signal</keyword>
<evidence type="ECO:0000313" key="3">
    <source>
        <dbReference type="Proteomes" id="UP000582646"/>
    </source>
</evidence>
<gene>
    <name evidence="2" type="ORF">HF999_20880</name>
</gene>
<reference evidence="2 3" key="1">
    <citation type="submission" date="2020-04" db="EMBL/GenBank/DDBJ databases">
        <title>MicrobeNet Type strains.</title>
        <authorList>
            <person name="Nicholson A.C."/>
        </authorList>
    </citation>
    <scope>NUCLEOTIDE SEQUENCE [LARGE SCALE GENOMIC DNA]</scope>
    <source>
        <strain evidence="2 3">DSM 44113</strain>
    </source>
</reference>
<dbReference type="EMBL" id="JAAXOQ010000044">
    <property type="protein sequence ID" value="NKY20815.1"/>
    <property type="molecule type" value="Genomic_DNA"/>
</dbReference>
<comment type="caution">
    <text evidence="2">The sequence shown here is derived from an EMBL/GenBank/DDBJ whole genome shotgun (WGS) entry which is preliminary data.</text>
</comment>
<evidence type="ECO:0000313" key="2">
    <source>
        <dbReference type="EMBL" id="NKY20815.1"/>
    </source>
</evidence>
<evidence type="ECO:0000256" key="1">
    <source>
        <dbReference type="SAM" id="SignalP"/>
    </source>
</evidence>
<feature type="signal peptide" evidence="1">
    <location>
        <begin position="1"/>
        <end position="27"/>
    </location>
</feature>
<dbReference type="RefSeq" id="WP_168547734.1">
    <property type="nucleotide sequence ID" value="NZ_BAAAKS010000001.1"/>
</dbReference>
<dbReference type="Proteomes" id="UP000582646">
    <property type="component" value="Unassembled WGS sequence"/>
</dbReference>
<organism evidence="2 3">
    <name type="scientific">Tsukamurella spumae</name>
    <dbReference type="NCBI Taxonomy" id="44753"/>
    <lineage>
        <taxon>Bacteria</taxon>
        <taxon>Bacillati</taxon>
        <taxon>Actinomycetota</taxon>
        <taxon>Actinomycetes</taxon>
        <taxon>Mycobacteriales</taxon>
        <taxon>Tsukamurellaceae</taxon>
        <taxon>Tsukamurella</taxon>
    </lineage>
</organism>